<keyword evidence="3" id="KW-1185">Reference proteome</keyword>
<dbReference type="PANTHER" id="PTHR43685:SF2">
    <property type="entry name" value="GLYCOSYLTRANSFERASE 2-LIKE DOMAIN-CONTAINING PROTEIN"/>
    <property type="match status" value="1"/>
</dbReference>
<dbReference type="InterPro" id="IPR029044">
    <property type="entry name" value="Nucleotide-diphossugar_trans"/>
</dbReference>
<organism evidence="2 3">
    <name type="scientific">Zarconia navalis LEGE 11467</name>
    <dbReference type="NCBI Taxonomy" id="1828826"/>
    <lineage>
        <taxon>Bacteria</taxon>
        <taxon>Bacillati</taxon>
        <taxon>Cyanobacteriota</taxon>
        <taxon>Cyanophyceae</taxon>
        <taxon>Oscillatoriophycideae</taxon>
        <taxon>Oscillatoriales</taxon>
        <taxon>Oscillatoriales incertae sedis</taxon>
        <taxon>Zarconia</taxon>
        <taxon>Zarconia navalis</taxon>
    </lineage>
</organism>
<accession>A0A928Z7H6</accession>
<dbReference type="Proteomes" id="UP000621799">
    <property type="component" value="Unassembled WGS sequence"/>
</dbReference>
<evidence type="ECO:0000259" key="1">
    <source>
        <dbReference type="Pfam" id="PF10111"/>
    </source>
</evidence>
<sequence>MPLISVIIPAYNAENTIRETIESVIAQTHTDWELIVIDDGSTDGTLQVLEQIDEPRMKVFSFENAGVAANRNRGIDRATGEYISFLDSDDLWTPDKLEAQLAALNANPEAAVAYSWTNYIDESGNVLGACAHADLKGDVYQILLLADFIGSGSNPLIKAEALREVGQFNPYVVPTEDWDMWLRLAAKYDYAVVPSVQILYRQLVGSGSHNMSKMEVASTRTLDLAFKDMPESLRYLEPFCWGNRYKCFAWKAFEGTPERQRAIAGVKFLWRAIGYDRSLWKQRATWKMWTKAVLALLLPSSVTAPLFAKMGRYANVDGVLQTLQYPVRPEASPRAANASVSLSQV</sequence>
<dbReference type="Pfam" id="PF10111">
    <property type="entry name" value="Glyco_tranf_2_2"/>
    <property type="match status" value="1"/>
</dbReference>
<evidence type="ECO:0000313" key="2">
    <source>
        <dbReference type="EMBL" id="MBE9039698.1"/>
    </source>
</evidence>
<dbReference type="SUPFAM" id="SSF53448">
    <property type="entry name" value="Nucleotide-diphospho-sugar transferases"/>
    <property type="match status" value="1"/>
</dbReference>
<dbReference type="RefSeq" id="WP_264319959.1">
    <property type="nucleotide sequence ID" value="NZ_JADEXN010000025.1"/>
</dbReference>
<dbReference type="CDD" id="cd00761">
    <property type="entry name" value="Glyco_tranf_GTA_type"/>
    <property type="match status" value="1"/>
</dbReference>
<feature type="domain" description="Glycosyltransferase 2-like prokaryotic type" evidence="1">
    <location>
        <begin position="5"/>
        <end position="249"/>
    </location>
</feature>
<dbReference type="AlphaFoldDB" id="A0A928Z7H6"/>
<dbReference type="PANTHER" id="PTHR43685">
    <property type="entry name" value="GLYCOSYLTRANSFERASE"/>
    <property type="match status" value="1"/>
</dbReference>
<evidence type="ECO:0000313" key="3">
    <source>
        <dbReference type="Proteomes" id="UP000621799"/>
    </source>
</evidence>
<dbReference type="Gene3D" id="3.90.550.10">
    <property type="entry name" value="Spore Coat Polysaccharide Biosynthesis Protein SpsA, Chain A"/>
    <property type="match status" value="1"/>
</dbReference>
<dbReference type="InterPro" id="IPR019290">
    <property type="entry name" value="GlycosylTrfase-like_prok"/>
</dbReference>
<protein>
    <submittedName>
        <fullName evidence="2">Glycosyltransferase family 2 protein</fullName>
    </submittedName>
</protein>
<proteinExistence type="predicted"/>
<gene>
    <name evidence="2" type="ORF">IQ235_02670</name>
</gene>
<dbReference type="InterPro" id="IPR050834">
    <property type="entry name" value="Glycosyltransf_2"/>
</dbReference>
<reference evidence="2" key="1">
    <citation type="submission" date="2020-10" db="EMBL/GenBank/DDBJ databases">
        <authorList>
            <person name="Castelo-Branco R."/>
            <person name="Eusebio N."/>
            <person name="Adriana R."/>
            <person name="Vieira A."/>
            <person name="Brugerolle De Fraissinette N."/>
            <person name="Rezende De Castro R."/>
            <person name="Schneider M.P."/>
            <person name="Vasconcelos V."/>
            <person name="Leao P.N."/>
        </authorList>
    </citation>
    <scope>NUCLEOTIDE SEQUENCE</scope>
    <source>
        <strain evidence="2">LEGE 11467</strain>
    </source>
</reference>
<dbReference type="EMBL" id="JADEXN010000025">
    <property type="protein sequence ID" value="MBE9039698.1"/>
    <property type="molecule type" value="Genomic_DNA"/>
</dbReference>
<name>A0A928Z7H6_9CYAN</name>
<comment type="caution">
    <text evidence="2">The sequence shown here is derived from an EMBL/GenBank/DDBJ whole genome shotgun (WGS) entry which is preliminary data.</text>
</comment>